<sequence length="579" mass="64625">MSEISGFSFPLNVYARVLELREGQADYLHYGIFDRPDEPVAAAQQRASDLLWQALPPPCRLLEVGIGLGTTLARLRAAGYEACGITPDASQVAAARTRHGGIDAEVARLEDFNRAAGTWQTLLFQESAQYIDPVALFDAADRLLVDGPATLLVMDEFALRRRCADDTGLHDLDAFIALAARRGWRVVQRMDLSQRAAPTLDYLLDGVCTNESRLRGELALGAAELDALNASNRRYRRLYDAGVYGYALLKFERERRPGCRLQWVGSEDSGAMRALFRGVFGNDMSAEHWHWKYGDGRGRAIGLMRDGAMIAHYGGMSRPIAWFGEPALACQIGDVMVDPQATEGLLRHGPMVQVAESFLDSQLGWGRPHRVGFGFPNERAFRVAERSGLYAGVDSIVRLQWPARRGEPSRSVIELAAADLQPGGRYRERAQRLWQQMAAAWRHAVLCVRDASWLLHRYFERPGVRYHVSLLRSRWTRRPLGIVVLRRHEGHVDVLDLIGPPQAFEPLIALARQRAAEWGLERVECWITASQASVLRAIDPAAQTEQPMGITVPANVRTPGPVDELRNRWFLLAGDADFT</sequence>
<reference evidence="1 2" key="1">
    <citation type="submission" date="2020-05" db="EMBL/GenBank/DDBJ databases">
        <title>Aquincola sp. isolate from soil.</title>
        <authorList>
            <person name="Han J."/>
            <person name="Kim D.-U."/>
        </authorList>
    </citation>
    <scope>NUCLEOTIDE SEQUENCE [LARGE SCALE GENOMIC DNA]</scope>
    <source>
        <strain evidence="1 2">S2</strain>
    </source>
</reference>
<dbReference type="SUPFAM" id="SSF53335">
    <property type="entry name" value="S-adenosyl-L-methionine-dependent methyltransferases"/>
    <property type="match status" value="1"/>
</dbReference>
<keyword evidence="2" id="KW-1185">Reference proteome</keyword>
<organism evidence="1 2">
    <name type="scientific">Pseudaquabacterium terrae</name>
    <dbReference type="NCBI Taxonomy" id="2732868"/>
    <lineage>
        <taxon>Bacteria</taxon>
        <taxon>Pseudomonadati</taxon>
        <taxon>Pseudomonadota</taxon>
        <taxon>Betaproteobacteria</taxon>
        <taxon>Burkholderiales</taxon>
        <taxon>Sphaerotilaceae</taxon>
        <taxon>Pseudaquabacterium</taxon>
    </lineage>
</organism>
<dbReference type="InterPro" id="IPR029063">
    <property type="entry name" value="SAM-dependent_MTases_sf"/>
</dbReference>
<dbReference type="SUPFAM" id="SSF55729">
    <property type="entry name" value="Acyl-CoA N-acyltransferases (Nat)"/>
    <property type="match status" value="1"/>
</dbReference>
<dbReference type="Gene3D" id="3.40.50.150">
    <property type="entry name" value="Vaccinia Virus protein VP39"/>
    <property type="match status" value="1"/>
</dbReference>
<dbReference type="Proteomes" id="UP000737171">
    <property type="component" value="Unassembled WGS sequence"/>
</dbReference>
<evidence type="ECO:0000313" key="2">
    <source>
        <dbReference type="Proteomes" id="UP000737171"/>
    </source>
</evidence>
<dbReference type="EMBL" id="JABRWJ010000002">
    <property type="protein sequence ID" value="NRF66813.1"/>
    <property type="molecule type" value="Genomic_DNA"/>
</dbReference>
<accession>A0ABX2EDW9</accession>
<comment type="caution">
    <text evidence="1">The sequence shown here is derived from an EMBL/GenBank/DDBJ whole genome shotgun (WGS) entry which is preliminary data.</text>
</comment>
<protein>
    <submittedName>
        <fullName evidence="1">GNAT family N-acetyltransferase</fullName>
    </submittedName>
</protein>
<dbReference type="Gene3D" id="3.40.630.30">
    <property type="match status" value="1"/>
</dbReference>
<proteinExistence type="predicted"/>
<evidence type="ECO:0000313" key="1">
    <source>
        <dbReference type="EMBL" id="NRF66813.1"/>
    </source>
</evidence>
<gene>
    <name evidence="1" type="ORF">HLB44_07445</name>
</gene>
<dbReference type="RefSeq" id="WP_173121916.1">
    <property type="nucleotide sequence ID" value="NZ_JABRWJ010000002.1"/>
</dbReference>
<dbReference type="InterPro" id="IPR016181">
    <property type="entry name" value="Acyl_CoA_acyltransferase"/>
</dbReference>
<name>A0ABX2EDW9_9BURK</name>